<organism evidence="4 5">
    <name type="scientific">Kockovaella imperatae</name>
    <dbReference type="NCBI Taxonomy" id="4999"/>
    <lineage>
        <taxon>Eukaryota</taxon>
        <taxon>Fungi</taxon>
        <taxon>Dikarya</taxon>
        <taxon>Basidiomycota</taxon>
        <taxon>Agaricomycotina</taxon>
        <taxon>Tremellomycetes</taxon>
        <taxon>Tremellales</taxon>
        <taxon>Cuniculitremaceae</taxon>
        <taxon>Kockovaella</taxon>
    </lineage>
</organism>
<evidence type="ECO:0000313" key="5">
    <source>
        <dbReference type="Proteomes" id="UP000193218"/>
    </source>
</evidence>
<sequence>MVSARSKTACDACRYRKVKCCPSPEAVGCCIGCAQQGFWCTFNLPRARRGPKGKGKRFDLLRRLQPTRHPPPVQETHPASPPPVTTRENAGTSLALSLEQSPPLSLLSSSSSGHALLPSDTAEHAASDDYAGIFADPALIHRLAPETNWLQDFLTDPSQSEPLFQAEASSPTQSWRDDDMYAAFRRMVAIYPLITLDRFKRDFEEQYHSQQLQTFVSALRIASQAVAYRENPHQGTHLLRESVRETLDIRSSCDYSASPNVYCVYVAVVLFIAHSVLDEQNRALLYLSEAVALNSLLPSNATAADRFSARCAELAIFNTEMATIPLYVSAQRRSTIHRAPVVPSSLEALLEEVGAGADEIVLSASERQSLNVVIRLSQVYNAATGMDGAVQILERVIQDDVVDSSSATGYDVVEDAVRTQFVDCKVTALWQLSNLFTSHHTISSLAREGMSVADIFNVLCRRSLEALGWTLAIPVGSLRIIGLAKLTAIARNVMTFHQCASVFGIENPDYQSVVLGLAHCVIQGDYEQKYSDLFAPSYAAHLFKDVEITALVSEHVDEEAV</sequence>
<dbReference type="OrthoDB" id="4132249at2759"/>
<comment type="caution">
    <text evidence="4">The sequence shown here is derived from an EMBL/GenBank/DDBJ whole genome shotgun (WGS) entry which is preliminary data.</text>
</comment>
<evidence type="ECO:0000256" key="2">
    <source>
        <dbReference type="SAM" id="MobiDB-lite"/>
    </source>
</evidence>
<feature type="domain" description="Zn(2)-C6 fungal-type" evidence="3">
    <location>
        <begin position="9"/>
        <end position="42"/>
    </location>
</feature>
<dbReference type="PROSITE" id="PS50048">
    <property type="entry name" value="ZN2_CY6_FUNGAL_2"/>
    <property type="match status" value="1"/>
</dbReference>
<evidence type="ECO:0000259" key="3">
    <source>
        <dbReference type="PROSITE" id="PS50048"/>
    </source>
</evidence>
<dbReference type="CDD" id="cd00067">
    <property type="entry name" value="GAL4"/>
    <property type="match status" value="1"/>
</dbReference>
<dbReference type="PANTHER" id="PTHR31668">
    <property type="entry name" value="GLUCOSE TRANSPORT TRANSCRIPTION REGULATOR RGT1-RELATED-RELATED"/>
    <property type="match status" value="1"/>
</dbReference>
<feature type="compositionally biased region" description="Pro residues" evidence="2">
    <location>
        <begin position="68"/>
        <end position="84"/>
    </location>
</feature>
<dbReference type="InterPro" id="IPR050797">
    <property type="entry name" value="Carb_Metab_Trans_Reg"/>
</dbReference>
<reference evidence="4 5" key="1">
    <citation type="submission" date="2017-03" db="EMBL/GenBank/DDBJ databases">
        <title>Widespread Adenine N6-methylation of Active Genes in Fungi.</title>
        <authorList>
            <consortium name="DOE Joint Genome Institute"/>
            <person name="Mondo S.J."/>
            <person name="Dannebaum R.O."/>
            <person name="Kuo R.C."/>
            <person name="Louie K.B."/>
            <person name="Bewick A.J."/>
            <person name="Labutti K."/>
            <person name="Haridas S."/>
            <person name="Kuo A."/>
            <person name="Salamov A."/>
            <person name="Ahrendt S.R."/>
            <person name="Lau R."/>
            <person name="Bowen B.P."/>
            <person name="Lipzen A."/>
            <person name="Sullivan W."/>
            <person name="Andreopoulos W.B."/>
            <person name="Clum A."/>
            <person name="Lindquist E."/>
            <person name="Daum C."/>
            <person name="Northen T.R."/>
            <person name="Ramamoorthy G."/>
            <person name="Schmitz R.J."/>
            <person name="Gryganskyi A."/>
            <person name="Culley D."/>
            <person name="Magnuson J."/>
            <person name="James T.Y."/>
            <person name="O'Malley M.A."/>
            <person name="Stajich J.E."/>
            <person name="Spatafora J.W."/>
            <person name="Visel A."/>
            <person name="Grigoriev I.V."/>
        </authorList>
    </citation>
    <scope>NUCLEOTIDE SEQUENCE [LARGE SCALE GENOMIC DNA]</scope>
    <source>
        <strain evidence="4 5">NRRL Y-17943</strain>
    </source>
</reference>
<feature type="region of interest" description="Disordered" evidence="2">
    <location>
        <begin position="65"/>
        <end position="90"/>
    </location>
</feature>
<gene>
    <name evidence="4" type="ORF">BD324DRAFT_651442</name>
</gene>
<dbReference type="InParanoid" id="A0A1Y1UG63"/>
<dbReference type="InterPro" id="IPR036864">
    <property type="entry name" value="Zn2-C6_fun-type_DNA-bd_sf"/>
</dbReference>
<dbReference type="RefSeq" id="XP_021871038.1">
    <property type="nucleotide sequence ID" value="XM_022018338.1"/>
</dbReference>
<dbReference type="STRING" id="4999.A0A1Y1UG63"/>
<proteinExistence type="predicted"/>
<accession>A0A1Y1UG63</accession>
<dbReference type="InterPro" id="IPR001138">
    <property type="entry name" value="Zn2Cys6_DnaBD"/>
</dbReference>
<protein>
    <recommendedName>
        <fullName evidence="3">Zn(2)-C6 fungal-type domain-containing protein</fullName>
    </recommendedName>
</protein>
<dbReference type="Gene3D" id="4.10.240.10">
    <property type="entry name" value="Zn(2)-C6 fungal-type DNA-binding domain"/>
    <property type="match status" value="1"/>
</dbReference>
<dbReference type="EMBL" id="NBSH01000007">
    <property type="protein sequence ID" value="ORX36969.1"/>
    <property type="molecule type" value="Genomic_DNA"/>
</dbReference>
<dbReference type="GeneID" id="33560147"/>
<dbReference type="GO" id="GO:0008270">
    <property type="term" value="F:zinc ion binding"/>
    <property type="evidence" value="ECO:0007669"/>
    <property type="project" value="InterPro"/>
</dbReference>
<name>A0A1Y1UG63_9TREE</name>
<dbReference type="Proteomes" id="UP000193218">
    <property type="component" value="Unassembled WGS sequence"/>
</dbReference>
<dbReference type="GO" id="GO:0000981">
    <property type="term" value="F:DNA-binding transcription factor activity, RNA polymerase II-specific"/>
    <property type="evidence" value="ECO:0007669"/>
    <property type="project" value="InterPro"/>
</dbReference>
<evidence type="ECO:0000313" key="4">
    <source>
        <dbReference type="EMBL" id="ORX36969.1"/>
    </source>
</evidence>
<evidence type="ECO:0000256" key="1">
    <source>
        <dbReference type="ARBA" id="ARBA00023242"/>
    </source>
</evidence>
<keyword evidence="1" id="KW-0539">Nucleus</keyword>
<dbReference type="SMART" id="SM00066">
    <property type="entry name" value="GAL4"/>
    <property type="match status" value="1"/>
</dbReference>
<dbReference type="AlphaFoldDB" id="A0A1Y1UG63"/>
<dbReference type="PROSITE" id="PS00463">
    <property type="entry name" value="ZN2_CY6_FUNGAL_1"/>
    <property type="match status" value="1"/>
</dbReference>
<keyword evidence="5" id="KW-1185">Reference proteome</keyword>
<dbReference type="SUPFAM" id="SSF57701">
    <property type="entry name" value="Zn2/Cys6 DNA-binding domain"/>
    <property type="match status" value="1"/>
</dbReference>